<dbReference type="PANTHER" id="PTHR15180">
    <property type="entry name" value="GENERAL TRANSCRIPTION FACTOR 3C POLYPEPTIDE 1"/>
    <property type="match status" value="1"/>
</dbReference>
<dbReference type="Pfam" id="PF24538">
    <property type="entry name" value="DUF7599"/>
    <property type="match status" value="1"/>
</dbReference>
<evidence type="ECO:0000313" key="11">
    <source>
        <dbReference type="Proteomes" id="UP000244309"/>
    </source>
</evidence>
<dbReference type="GO" id="GO:0006384">
    <property type="term" value="P:transcription initiation at RNA polymerase III promoter"/>
    <property type="evidence" value="ECO:0007669"/>
    <property type="project" value="InterPro"/>
</dbReference>
<feature type="region of interest" description="Disordered" evidence="6">
    <location>
        <begin position="289"/>
        <end position="318"/>
    </location>
</feature>
<sequence>MSFTCTPGQLAAHVIASLAVSDAVSLSALWQIAAAKSTSAALDNLQKNIIWASLMGASPGLISAKTGPNGSEVLPIDENTPYGKLLLHGTESEIFIEATEKCQFRYLTGTENYHSLKVSLGDFPFRLLRVIARHGAEGILNPDLARESDQDARSIRLRLIKLEQAGLIVTKSVYVDKKHTTHSWHTKFVTAKVQNDNETDDDLEATRDVGKLKRLIVDALQKAPNQLRGFSDLRKELKLDGSLSASKFFRSVCIRLHRAGYVEKLNVELPETKQRLYALRFTKPLPKDLEDLEMDEDDGNDMQDEFDQEDETSPEEQATTPVLNKVFPPFTQIFQHIYDRGEKGITSGEIAKALLGTSDYRPYIRLFELLPTYLSNGKTLKPCKKYVDLYDDYTVSKLYDNEGKLRFYRYFVKQFCKEDKPAPKVRPKPKASKDNIVKLNDRLHSSLGKISHEVLIEKKRRSLQTSDQPPAKRPRIEKRPSLEIETPPVPEEIIDAPRRRRRTAKVSYNFDDQLLDDENNSEDDYTPQPEEDGEAADSSPEPSPSEVASAATEAADSSKPTLSSTNLPKFVPQPKEPKKSRTVSQGYKSEGSARAVQRRQQLLDIIRQEGGATYSSSVLCRKIDERMNNPSVTDVKTLARDVMFCAKNKDLEIQKVSINLGEQQVEKKLLVLTKPEERPTEERLEELRQAYAAQHSRKDIKVFQKRLIQSDMRLYIENPKTKKVSSGTAKRRGKNRLPALGDTERESSVKDEPTEGVSRDEGDALSNLKRTRRPRKVAAPGSADGTQTTGKRGRRNIKMEKSEALMLFRAVVISKTFSRLAIDFDEIATLFPDKDGQIVKQKWGTVRRSFGGADVVSQGVLTFQQMIIQGVEEGSITEEELSHGDLKFFLEYWREYDNNFDLPSFDEMPLYNSWERNANEYNFPKEEVQTTSLAEKIEDISMRQKESLLSQSVFAEADEPLIKEKKHEDLRSIFKSIFSTSEEKQYTSFVNRLLEEHGETAIKEATNGLTSDREVLLVSMDDTSKFILGDKFKNALVNRSLTKDFFNRAASFKDVLVSLSTANKGLVLSQGVLPGEMASLLQLISDYSVDLLRVDRDLKFDSYESRLIDKEQLACDLVLKCNVAKVTSMMPKPVSIPFEGPCQPIWFDVNANLNKPLWIKIITTLLNYIVFKPGVTDEYLFGKTHVVLSVKNYNYIMKWLSDTECVKQLSSGGYLPTDKWQYILGSGKP</sequence>
<feature type="compositionally biased region" description="Acidic residues" evidence="6">
    <location>
        <begin position="513"/>
        <end position="535"/>
    </location>
</feature>
<reference evidence="10 11" key="1">
    <citation type="submission" date="2017-12" db="EMBL/GenBank/DDBJ databases">
        <title>Genome Sequence of a Multidrug-Resistant Candida haemulonii Isolate from a Patient with Chronic Leg Ulcers in Israel.</title>
        <authorList>
            <person name="Chow N.A."/>
            <person name="Gade L."/>
            <person name="Batra D."/>
            <person name="Rowe L.A."/>
            <person name="Ben-Ami R."/>
            <person name="Loparev V.N."/>
            <person name="Litvintseva A.P."/>
        </authorList>
    </citation>
    <scope>NUCLEOTIDE SEQUENCE [LARGE SCALE GENOMIC DNA]</scope>
    <source>
        <strain evidence="10 11">B11899</strain>
    </source>
</reference>
<comment type="caution">
    <text evidence="10">The sequence shown here is derived from an EMBL/GenBank/DDBJ whole genome shotgun (WGS) entry which is preliminary data.</text>
</comment>
<dbReference type="CDD" id="cd16169">
    <property type="entry name" value="Tau138_eWH"/>
    <property type="match status" value="1"/>
</dbReference>
<evidence type="ECO:0000256" key="3">
    <source>
        <dbReference type="ARBA" id="ARBA00023125"/>
    </source>
</evidence>
<name>A0A2V1ANM2_9ASCO</name>
<evidence type="ECO:0000256" key="2">
    <source>
        <dbReference type="ARBA" id="ARBA00022553"/>
    </source>
</evidence>
<feature type="domain" description="Transcription factor tau subunit sfc3/Tfc3 C-terminal" evidence="8">
    <location>
        <begin position="794"/>
        <end position="1180"/>
    </location>
</feature>
<organism evidence="10 11">
    <name type="scientific">Candidozyma haemuli</name>
    <dbReference type="NCBI Taxonomy" id="45357"/>
    <lineage>
        <taxon>Eukaryota</taxon>
        <taxon>Fungi</taxon>
        <taxon>Dikarya</taxon>
        <taxon>Ascomycota</taxon>
        <taxon>Saccharomycotina</taxon>
        <taxon>Pichiomycetes</taxon>
        <taxon>Metschnikowiaceae</taxon>
        <taxon>Candidozyma</taxon>
    </lineage>
</organism>
<dbReference type="Pfam" id="PF20222">
    <property type="entry name" value="DUF6581"/>
    <property type="match status" value="1"/>
</dbReference>
<dbReference type="RefSeq" id="XP_025339773.1">
    <property type="nucleotide sequence ID" value="XM_025484842.1"/>
</dbReference>
<gene>
    <name evidence="10" type="ORF">CXQ85_001123</name>
</gene>
<dbReference type="InterPro" id="IPR035625">
    <property type="entry name" value="Tfc3-like_eWH"/>
</dbReference>
<dbReference type="VEuPathDB" id="FungiDB:CXQ85_001123"/>
<evidence type="ECO:0000256" key="5">
    <source>
        <dbReference type="ARBA" id="ARBA00023242"/>
    </source>
</evidence>
<evidence type="ECO:0000259" key="9">
    <source>
        <dbReference type="Pfam" id="PF24538"/>
    </source>
</evidence>
<evidence type="ECO:0000256" key="1">
    <source>
        <dbReference type="ARBA" id="ARBA00004123"/>
    </source>
</evidence>
<feature type="compositionally biased region" description="Basic and acidic residues" evidence="6">
    <location>
        <begin position="742"/>
        <end position="762"/>
    </location>
</feature>
<dbReference type="PANTHER" id="PTHR15180:SF1">
    <property type="entry name" value="GENERAL TRANSCRIPTION FACTOR 3C POLYPEPTIDE 1"/>
    <property type="match status" value="1"/>
</dbReference>
<dbReference type="EMBL" id="PKFO01000001">
    <property type="protein sequence ID" value="PVH18833.1"/>
    <property type="molecule type" value="Genomic_DNA"/>
</dbReference>
<protein>
    <submittedName>
        <fullName evidence="10">Uncharacterized protein</fullName>
    </submittedName>
</protein>
<dbReference type="InterPro" id="IPR056020">
    <property type="entry name" value="DUF7599"/>
</dbReference>
<dbReference type="Proteomes" id="UP000244309">
    <property type="component" value="Unassembled WGS sequence"/>
</dbReference>
<dbReference type="GO" id="GO:0042791">
    <property type="term" value="P:5S class rRNA transcription by RNA polymerase III"/>
    <property type="evidence" value="ECO:0007669"/>
    <property type="project" value="TreeGrafter"/>
</dbReference>
<dbReference type="Pfam" id="PF04182">
    <property type="entry name" value="B-block_TFIIIC"/>
    <property type="match status" value="1"/>
</dbReference>
<keyword evidence="2" id="KW-0597">Phosphoprotein</keyword>
<dbReference type="InterPro" id="IPR007309">
    <property type="entry name" value="TFIIIC_Bblock-bd"/>
</dbReference>
<feature type="domain" description="DUF7599" evidence="9">
    <location>
        <begin position="212"/>
        <end position="285"/>
    </location>
</feature>
<dbReference type="InterPro" id="IPR046488">
    <property type="entry name" value="Sfc3/Tfc3_C"/>
</dbReference>
<feature type="region of interest" description="Disordered" evidence="6">
    <location>
        <begin position="719"/>
        <end position="796"/>
    </location>
</feature>
<accession>A0A2V1ANM2</accession>
<comment type="subcellular location">
    <subcellularLocation>
        <location evidence="1">Nucleus</location>
    </subcellularLocation>
</comment>
<evidence type="ECO:0000259" key="7">
    <source>
        <dbReference type="Pfam" id="PF04182"/>
    </source>
</evidence>
<evidence type="ECO:0000256" key="6">
    <source>
        <dbReference type="SAM" id="MobiDB-lite"/>
    </source>
</evidence>
<dbReference type="GeneID" id="37006454"/>
<dbReference type="AlphaFoldDB" id="A0A2V1ANM2"/>
<feature type="domain" description="B-block binding subunit of TFIIIC" evidence="7">
    <location>
        <begin position="122"/>
        <end position="189"/>
    </location>
</feature>
<dbReference type="GO" id="GO:0005634">
    <property type="term" value="C:nucleus"/>
    <property type="evidence" value="ECO:0007669"/>
    <property type="project" value="UniProtKB-SubCell"/>
</dbReference>
<feature type="region of interest" description="Disordered" evidence="6">
    <location>
        <begin position="458"/>
        <end position="595"/>
    </location>
</feature>
<proteinExistence type="predicted"/>
<evidence type="ECO:0000256" key="4">
    <source>
        <dbReference type="ARBA" id="ARBA00023163"/>
    </source>
</evidence>
<keyword evidence="11" id="KW-1185">Reference proteome</keyword>
<dbReference type="STRING" id="45357.A0A2V1ANM2"/>
<keyword evidence="3" id="KW-0238">DNA-binding</keyword>
<feature type="compositionally biased region" description="Low complexity" evidence="6">
    <location>
        <begin position="536"/>
        <end position="558"/>
    </location>
</feature>
<keyword evidence="4" id="KW-0804">Transcription</keyword>
<dbReference type="InterPro" id="IPR044210">
    <property type="entry name" value="Tfc3-like"/>
</dbReference>
<dbReference type="GO" id="GO:0003677">
    <property type="term" value="F:DNA binding"/>
    <property type="evidence" value="ECO:0007669"/>
    <property type="project" value="UniProtKB-KW"/>
</dbReference>
<dbReference type="GO" id="GO:0000127">
    <property type="term" value="C:transcription factor TFIIIC complex"/>
    <property type="evidence" value="ECO:0007669"/>
    <property type="project" value="InterPro"/>
</dbReference>
<dbReference type="OrthoDB" id="68020at2759"/>
<evidence type="ECO:0000313" key="10">
    <source>
        <dbReference type="EMBL" id="PVH18833.1"/>
    </source>
</evidence>
<evidence type="ECO:0000259" key="8">
    <source>
        <dbReference type="Pfam" id="PF20222"/>
    </source>
</evidence>
<feature type="compositionally biased region" description="Acidic residues" evidence="6">
    <location>
        <begin position="290"/>
        <end position="314"/>
    </location>
</feature>
<keyword evidence="5" id="KW-0539">Nucleus</keyword>